<sequence>MLALASIVPILLAAATLALPSPQVACSLSSAKLTFPSNVTVLTAPSAAPEYIGLGVGVQNYTCNTTSSTYVLFGAVAELFDLSCIFSESTFGSVQDSAFNAWTAAADTVDVFEIITDLIADPAILGQHYYVDNPAPAPGASAESPKFDFTSAVEKGNSNAFVVGAKVGDLPAPTGPSDIDWVQLKEVAGQLAGTVFRTNTRGGQPPKSCSASSPPVSIKYAAKYWFFK</sequence>
<protein>
    <recommendedName>
        <fullName evidence="4">Malate dehydrogenase</fullName>
    </recommendedName>
</protein>
<feature type="chain" id="PRO_5007877793" description="Malate dehydrogenase" evidence="1">
    <location>
        <begin position="19"/>
        <end position="228"/>
    </location>
</feature>
<evidence type="ECO:0000256" key="1">
    <source>
        <dbReference type="SAM" id="SignalP"/>
    </source>
</evidence>
<feature type="signal peptide" evidence="1">
    <location>
        <begin position="1"/>
        <end position="18"/>
    </location>
</feature>
<dbReference type="OrthoDB" id="1859733at2759"/>
<keyword evidence="3" id="KW-1185">Reference proteome</keyword>
<keyword evidence="1" id="KW-0732">Signal</keyword>
<accession>A0A166NI37</accession>
<reference evidence="2 3" key="1">
    <citation type="journal article" date="2016" name="Mol. Biol. Evol.">
        <title>Comparative Genomics of Early-Diverging Mushroom-Forming Fungi Provides Insights into the Origins of Lignocellulose Decay Capabilities.</title>
        <authorList>
            <person name="Nagy L.G."/>
            <person name="Riley R."/>
            <person name="Tritt A."/>
            <person name="Adam C."/>
            <person name="Daum C."/>
            <person name="Floudas D."/>
            <person name="Sun H."/>
            <person name="Yadav J.S."/>
            <person name="Pangilinan J."/>
            <person name="Larsson K.H."/>
            <person name="Matsuura K."/>
            <person name="Barry K."/>
            <person name="Labutti K."/>
            <person name="Kuo R."/>
            <person name="Ohm R.A."/>
            <person name="Bhattacharya S.S."/>
            <person name="Shirouzu T."/>
            <person name="Yoshinaga Y."/>
            <person name="Martin F.M."/>
            <person name="Grigoriev I.V."/>
            <person name="Hibbett D.S."/>
        </authorList>
    </citation>
    <scope>NUCLEOTIDE SEQUENCE [LARGE SCALE GENOMIC DNA]</scope>
    <source>
        <strain evidence="2 3">CBS 109695</strain>
    </source>
</reference>
<evidence type="ECO:0000313" key="3">
    <source>
        <dbReference type="Proteomes" id="UP000076532"/>
    </source>
</evidence>
<dbReference type="PANTHER" id="PTHR35567:SF1">
    <property type="entry name" value="CONSERVED FUNGAL PROTEIN (AFU_ORTHOLOGUE AFUA_1G14230)"/>
    <property type="match status" value="1"/>
</dbReference>
<gene>
    <name evidence="2" type="ORF">FIBSPDRAFT_783924</name>
</gene>
<evidence type="ECO:0008006" key="4">
    <source>
        <dbReference type="Google" id="ProtNLM"/>
    </source>
</evidence>
<dbReference type="Pfam" id="PF11937">
    <property type="entry name" value="DUF3455"/>
    <property type="match status" value="1"/>
</dbReference>
<name>A0A166NI37_9AGAM</name>
<dbReference type="AlphaFoldDB" id="A0A166NI37"/>
<dbReference type="Proteomes" id="UP000076532">
    <property type="component" value="Unassembled WGS sequence"/>
</dbReference>
<dbReference type="EMBL" id="KV417523">
    <property type="protein sequence ID" value="KZP25028.1"/>
    <property type="molecule type" value="Genomic_DNA"/>
</dbReference>
<evidence type="ECO:0000313" key="2">
    <source>
        <dbReference type="EMBL" id="KZP25028.1"/>
    </source>
</evidence>
<organism evidence="2 3">
    <name type="scientific">Athelia psychrophila</name>
    <dbReference type="NCBI Taxonomy" id="1759441"/>
    <lineage>
        <taxon>Eukaryota</taxon>
        <taxon>Fungi</taxon>
        <taxon>Dikarya</taxon>
        <taxon>Basidiomycota</taxon>
        <taxon>Agaricomycotina</taxon>
        <taxon>Agaricomycetes</taxon>
        <taxon>Agaricomycetidae</taxon>
        <taxon>Atheliales</taxon>
        <taxon>Atheliaceae</taxon>
        <taxon>Athelia</taxon>
    </lineage>
</organism>
<proteinExistence type="predicted"/>
<dbReference type="PANTHER" id="PTHR35567">
    <property type="entry name" value="MALATE DEHYDROGENASE (AFU_ORTHOLOGUE AFUA_2G13800)"/>
    <property type="match status" value="1"/>
</dbReference>
<dbReference type="InterPro" id="IPR021851">
    <property type="entry name" value="DUF3455"/>
</dbReference>